<evidence type="ECO:0000256" key="6">
    <source>
        <dbReference type="ARBA" id="ARBA00022946"/>
    </source>
</evidence>
<dbReference type="SUPFAM" id="SSF81296">
    <property type="entry name" value="E set domains"/>
    <property type="match status" value="1"/>
</dbReference>
<comment type="subcellular location">
    <subcellularLocation>
        <location evidence="1">Plastid</location>
        <location evidence="1">Chloroplast</location>
    </subcellularLocation>
</comment>
<evidence type="ECO:0000256" key="5">
    <source>
        <dbReference type="ARBA" id="ARBA00022801"/>
    </source>
</evidence>
<dbReference type="Gene3D" id="2.60.40.10">
    <property type="entry name" value="Immunoglobulins"/>
    <property type="match status" value="1"/>
</dbReference>
<name>A0A3B0VGP9_9ZZZZ</name>
<dbReference type="InterPro" id="IPR017853">
    <property type="entry name" value="GH"/>
</dbReference>
<dbReference type="GO" id="GO:0004135">
    <property type="term" value="F:amylo-alpha-1,6-glucosidase activity"/>
    <property type="evidence" value="ECO:0007669"/>
    <property type="project" value="InterPro"/>
</dbReference>
<keyword evidence="7 10" id="KW-0326">Glycosidase</keyword>
<evidence type="ECO:0000256" key="1">
    <source>
        <dbReference type="ARBA" id="ARBA00004229"/>
    </source>
</evidence>
<dbReference type="InterPro" id="IPR013783">
    <property type="entry name" value="Ig-like_fold"/>
</dbReference>
<dbReference type="EMBL" id="UOEX01000212">
    <property type="protein sequence ID" value="VAW37487.1"/>
    <property type="molecule type" value="Genomic_DNA"/>
</dbReference>
<feature type="region of interest" description="Disordered" evidence="8">
    <location>
        <begin position="478"/>
        <end position="498"/>
    </location>
</feature>
<evidence type="ECO:0000313" key="10">
    <source>
        <dbReference type="EMBL" id="VAW37487.1"/>
    </source>
</evidence>
<dbReference type="Gene3D" id="2.60.40.1180">
    <property type="entry name" value="Golgi alpha-mannosidase II"/>
    <property type="match status" value="1"/>
</dbReference>
<dbReference type="SMART" id="SM00642">
    <property type="entry name" value="Aamy"/>
    <property type="match status" value="1"/>
</dbReference>
<dbReference type="PANTHER" id="PTHR43002">
    <property type="entry name" value="GLYCOGEN DEBRANCHING ENZYME"/>
    <property type="match status" value="1"/>
</dbReference>
<accession>A0A3B0VGP9</accession>
<dbReference type="SUPFAM" id="SSF51011">
    <property type="entry name" value="Glycosyl hydrolase domain"/>
    <property type="match status" value="1"/>
</dbReference>
<dbReference type="Pfam" id="PF21156">
    <property type="entry name" value="ISOA1-3_C"/>
    <property type="match status" value="1"/>
</dbReference>
<dbReference type="GO" id="GO:0120549">
    <property type="term" value="F:limit dextrin alpha-1,6-maltotetraose-hydrolase activity"/>
    <property type="evidence" value="ECO:0007669"/>
    <property type="project" value="UniProtKB-EC"/>
</dbReference>
<dbReference type="GO" id="GO:0009507">
    <property type="term" value="C:chloroplast"/>
    <property type="evidence" value="ECO:0007669"/>
    <property type="project" value="UniProtKB-SubCell"/>
</dbReference>
<dbReference type="InterPro" id="IPR014756">
    <property type="entry name" value="Ig_E-set"/>
</dbReference>
<evidence type="ECO:0000256" key="4">
    <source>
        <dbReference type="ARBA" id="ARBA00022640"/>
    </source>
</evidence>
<dbReference type="Pfam" id="PF00128">
    <property type="entry name" value="Alpha-amylase"/>
    <property type="match status" value="1"/>
</dbReference>
<dbReference type="CDD" id="cd02856">
    <property type="entry name" value="E_set_GDE_Isoamylase_N"/>
    <property type="match status" value="1"/>
</dbReference>
<keyword evidence="5 10" id="KW-0378">Hydrolase</keyword>
<evidence type="ECO:0000256" key="2">
    <source>
        <dbReference type="ARBA" id="ARBA00008061"/>
    </source>
</evidence>
<dbReference type="CDD" id="cd11326">
    <property type="entry name" value="AmyAc_Glg_debranch"/>
    <property type="match status" value="1"/>
</dbReference>
<organism evidence="10">
    <name type="scientific">hydrothermal vent metagenome</name>
    <dbReference type="NCBI Taxonomy" id="652676"/>
    <lineage>
        <taxon>unclassified sequences</taxon>
        <taxon>metagenomes</taxon>
        <taxon>ecological metagenomes</taxon>
    </lineage>
</organism>
<dbReference type="InterPro" id="IPR044505">
    <property type="entry name" value="GlgX_Isoamylase_N_E_set"/>
</dbReference>
<dbReference type="GO" id="GO:0005980">
    <property type="term" value="P:glycogen catabolic process"/>
    <property type="evidence" value="ECO:0007669"/>
    <property type="project" value="InterPro"/>
</dbReference>
<evidence type="ECO:0000259" key="9">
    <source>
        <dbReference type="SMART" id="SM00642"/>
    </source>
</evidence>
<dbReference type="AlphaFoldDB" id="A0A3B0VGP9"/>
<keyword evidence="3" id="KW-0150">Chloroplast</keyword>
<sequence>MAVLKDTRRVGGYTVTRGKSLPFGATALKSGINFSICSRNAASVSLILCQPDSDGARLEIPLDSHLNRTGHIWHLLVHNLAPNIQYGWRVDGAYAPQQGQRFDPDVILLDPYARALSGGSIWGESDIFHTSTPEGEKIVHHRLACLPAEDYDWEGDVPPLTALSETIIYELHVRGYTVHPSSGVKHPGTYLGLTEKIPYLKKLGVTAVELLPVFEFDENEHVRHHPRTGERLYNFWGYSPIAFWAPKASYACNGSNGRQVDEFRQMIKKFHRAGIEVYLDVVFNHTGEGDEQGPTISFRGIDNSTYYMLDEKGAYRNYSGCGNTMNCNHPQVRNMIISCLQYWVSEMHVDGFRFDLASILGRGVNGEVLENPPLLEQIALNPVLADTKIIAEAWDAAGLYQVGTFPAWRRWAEWNGYYRDHVRLFWKDTRGFVSNLANRLCGSEDLYKKSGRCPYHSINFITSHDGFTLNDLVSYNEKHNEDNGENNHDGENNNNSLNFGHEGPCDDPLINRKRFQHMKNYLATLLLSQGVPMILAGDEFRRTQQGNNNPYCQDNEVSWINWEFAHQHQDMLRFTRLLIAFRKRHHSLRREHFFGGNGGIRWLSEKNAQADWSDNARWLAFMLEGHKAAKDPDDDIVVMINASEDGRHFEVPDVGRPWRRIIDTSQKSPDDIFEIEGQAPLVGNYHPGYLVGPRSLIVLVA</sequence>
<evidence type="ECO:0000256" key="7">
    <source>
        <dbReference type="ARBA" id="ARBA00023295"/>
    </source>
</evidence>
<keyword evidence="4" id="KW-0934">Plastid</keyword>
<proteinExistence type="inferred from homology"/>
<protein>
    <submittedName>
        <fullName evidence="10">Limit dextrin alpha-1,6-maltotetraose-hydrolase</fullName>
        <ecNumber evidence="10">3.2.1.196</ecNumber>
    </submittedName>
</protein>
<evidence type="ECO:0000256" key="3">
    <source>
        <dbReference type="ARBA" id="ARBA00022528"/>
    </source>
</evidence>
<dbReference type="InterPro" id="IPR011837">
    <property type="entry name" value="Glycogen_debranch_GlgX"/>
</dbReference>
<feature type="compositionally biased region" description="Basic and acidic residues" evidence="8">
    <location>
        <begin position="478"/>
        <end position="491"/>
    </location>
</feature>
<evidence type="ECO:0000256" key="8">
    <source>
        <dbReference type="SAM" id="MobiDB-lite"/>
    </source>
</evidence>
<gene>
    <name evidence="10" type="ORF">MNBD_DELTA03-293</name>
</gene>
<reference evidence="10" key="1">
    <citation type="submission" date="2018-06" db="EMBL/GenBank/DDBJ databases">
        <authorList>
            <person name="Zhirakovskaya E."/>
        </authorList>
    </citation>
    <scope>NUCLEOTIDE SEQUENCE</scope>
</reference>
<dbReference type="EC" id="3.2.1.196" evidence="10"/>
<feature type="domain" description="Glycosyl hydrolase family 13 catalytic" evidence="9">
    <location>
        <begin position="170"/>
        <end position="582"/>
    </location>
</feature>
<dbReference type="Pfam" id="PF02922">
    <property type="entry name" value="CBM_48"/>
    <property type="match status" value="1"/>
</dbReference>
<dbReference type="FunFam" id="3.20.20.80:FF:000054">
    <property type="entry name" value="Glycogen debranching enzyme"/>
    <property type="match status" value="1"/>
</dbReference>
<dbReference type="NCBIfam" id="TIGR02100">
    <property type="entry name" value="glgX_debranch"/>
    <property type="match status" value="1"/>
</dbReference>
<keyword evidence="6" id="KW-0809">Transit peptide</keyword>
<dbReference type="InterPro" id="IPR006047">
    <property type="entry name" value="GH13_cat_dom"/>
</dbReference>
<dbReference type="InterPro" id="IPR048650">
    <property type="entry name" value="ISOA1-3-like_C"/>
</dbReference>
<dbReference type="SUPFAM" id="SSF51445">
    <property type="entry name" value="(Trans)glycosidases"/>
    <property type="match status" value="1"/>
</dbReference>
<dbReference type="InterPro" id="IPR013780">
    <property type="entry name" value="Glyco_hydro_b"/>
</dbReference>
<dbReference type="GO" id="GO:0019156">
    <property type="term" value="F:isoamylase activity"/>
    <property type="evidence" value="ECO:0007669"/>
    <property type="project" value="UniProtKB-ARBA"/>
</dbReference>
<comment type="similarity">
    <text evidence="2">Belongs to the glycosyl hydrolase 13 family.</text>
</comment>
<dbReference type="InterPro" id="IPR004193">
    <property type="entry name" value="Glyco_hydro_13_N"/>
</dbReference>
<dbReference type="Gene3D" id="3.20.20.80">
    <property type="entry name" value="Glycosidases"/>
    <property type="match status" value="1"/>
</dbReference>